<feature type="region of interest" description="Disordered" evidence="1">
    <location>
        <begin position="1"/>
        <end position="32"/>
    </location>
</feature>
<keyword evidence="3" id="KW-1185">Reference proteome</keyword>
<reference evidence="2" key="1">
    <citation type="journal article" date="2023" name="G3 (Bethesda)">
        <title>Whole genome assemblies of Zophobas morio and Tenebrio molitor.</title>
        <authorList>
            <person name="Kaur S."/>
            <person name="Stinson S.A."/>
            <person name="diCenzo G.C."/>
        </authorList>
    </citation>
    <scope>NUCLEOTIDE SEQUENCE</scope>
    <source>
        <strain evidence="2">QUZm001</strain>
    </source>
</reference>
<comment type="caution">
    <text evidence="2">The sequence shown here is derived from an EMBL/GenBank/DDBJ whole genome shotgun (WGS) entry which is preliminary data.</text>
</comment>
<feature type="region of interest" description="Disordered" evidence="1">
    <location>
        <begin position="47"/>
        <end position="119"/>
    </location>
</feature>
<accession>A0AA38I8C2</accession>
<proteinExistence type="predicted"/>
<sequence>MGRRENGARRPRSSYYPRSSIKECRDTKGKAREVPTLITSPLTTDIKGRHARCPTDNSVRHKQTLPPPQTGGYPQERIVHTKTGSTGLCNGKGEKDAPSPAPDTTPSCQLGNTGRWTAN</sequence>
<dbReference type="AlphaFoldDB" id="A0AA38I8C2"/>
<feature type="compositionally biased region" description="Polar residues" evidence="1">
    <location>
        <begin position="102"/>
        <end position="119"/>
    </location>
</feature>
<evidence type="ECO:0000313" key="2">
    <source>
        <dbReference type="EMBL" id="KAJ3652993.1"/>
    </source>
</evidence>
<evidence type="ECO:0000256" key="1">
    <source>
        <dbReference type="SAM" id="MobiDB-lite"/>
    </source>
</evidence>
<dbReference type="Proteomes" id="UP001168821">
    <property type="component" value="Unassembled WGS sequence"/>
</dbReference>
<feature type="compositionally biased region" description="Basic and acidic residues" evidence="1">
    <location>
        <begin position="20"/>
        <end position="32"/>
    </location>
</feature>
<name>A0AA38I8C2_9CUCU</name>
<evidence type="ECO:0000313" key="3">
    <source>
        <dbReference type="Proteomes" id="UP001168821"/>
    </source>
</evidence>
<dbReference type="EMBL" id="JALNTZ010000005">
    <property type="protein sequence ID" value="KAJ3652993.1"/>
    <property type="molecule type" value="Genomic_DNA"/>
</dbReference>
<gene>
    <name evidence="2" type="ORF">Zmor_018914</name>
</gene>
<organism evidence="2 3">
    <name type="scientific">Zophobas morio</name>
    <dbReference type="NCBI Taxonomy" id="2755281"/>
    <lineage>
        <taxon>Eukaryota</taxon>
        <taxon>Metazoa</taxon>
        <taxon>Ecdysozoa</taxon>
        <taxon>Arthropoda</taxon>
        <taxon>Hexapoda</taxon>
        <taxon>Insecta</taxon>
        <taxon>Pterygota</taxon>
        <taxon>Neoptera</taxon>
        <taxon>Endopterygota</taxon>
        <taxon>Coleoptera</taxon>
        <taxon>Polyphaga</taxon>
        <taxon>Cucujiformia</taxon>
        <taxon>Tenebrionidae</taxon>
        <taxon>Zophobas</taxon>
    </lineage>
</organism>
<protein>
    <submittedName>
        <fullName evidence="2">Uncharacterized protein</fullName>
    </submittedName>
</protein>